<dbReference type="OrthoDB" id="1906820at2759"/>
<dbReference type="InterPro" id="IPR012337">
    <property type="entry name" value="RNaseH-like_sf"/>
</dbReference>
<evidence type="ECO:0000259" key="2">
    <source>
        <dbReference type="Pfam" id="PF13966"/>
    </source>
</evidence>
<organism evidence="3 4">
    <name type="scientific">Corchorus olitorius</name>
    <dbReference type="NCBI Taxonomy" id="93759"/>
    <lineage>
        <taxon>Eukaryota</taxon>
        <taxon>Viridiplantae</taxon>
        <taxon>Streptophyta</taxon>
        <taxon>Embryophyta</taxon>
        <taxon>Tracheophyta</taxon>
        <taxon>Spermatophyta</taxon>
        <taxon>Magnoliopsida</taxon>
        <taxon>eudicotyledons</taxon>
        <taxon>Gunneridae</taxon>
        <taxon>Pentapetalae</taxon>
        <taxon>rosids</taxon>
        <taxon>malvids</taxon>
        <taxon>Malvales</taxon>
        <taxon>Malvaceae</taxon>
        <taxon>Grewioideae</taxon>
        <taxon>Apeibeae</taxon>
        <taxon>Corchorus</taxon>
    </lineage>
</organism>
<protein>
    <recommendedName>
        <fullName evidence="5">RNase H type-1 domain-containing protein</fullName>
    </recommendedName>
</protein>
<dbReference type="InterPro" id="IPR036397">
    <property type="entry name" value="RNaseH_sf"/>
</dbReference>
<dbReference type="InterPro" id="IPR053151">
    <property type="entry name" value="RNase_H-like"/>
</dbReference>
<dbReference type="SUPFAM" id="SSF53098">
    <property type="entry name" value="Ribonuclease H-like"/>
    <property type="match status" value="1"/>
</dbReference>
<dbReference type="InterPro" id="IPR044730">
    <property type="entry name" value="RNase_H-like_dom_plant"/>
</dbReference>
<reference evidence="4" key="1">
    <citation type="submission" date="2013-09" db="EMBL/GenBank/DDBJ databases">
        <title>Corchorus olitorius genome sequencing.</title>
        <authorList>
            <person name="Alam M."/>
            <person name="Haque M.S."/>
            <person name="Islam M.S."/>
            <person name="Emdad E.M."/>
            <person name="Islam M.M."/>
            <person name="Ahmed B."/>
            <person name="Halim A."/>
            <person name="Hossen Q.M.M."/>
            <person name="Hossain M.Z."/>
            <person name="Ahmed R."/>
            <person name="Khan M.M."/>
            <person name="Islam R."/>
            <person name="Rashid M.M."/>
            <person name="Khan S.A."/>
            <person name="Rahman M.S."/>
            <person name="Alam M."/>
            <person name="Yahiya A.S."/>
            <person name="Khan M.S."/>
            <person name="Azam M.S."/>
            <person name="Haque T."/>
            <person name="Lashkar M.Z.H."/>
            <person name="Akhand A.I."/>
            <person name="Morshed G."/>
            <person name="Roy S."/>
            <person name="Uddin K.S."/>
            <person name="Rabeya T."/>
            <person name="Hossain A.S."/>
            <person name="Chowdhury A."/>
            <person name="Snigdha A.R."/>
            <person name="Mortoza M.S."/>
            <person name="Matin S.A."/>
            <person name="Hoque S.M.E."/>
            <person name="Islam M.K."/>
            <person name="Roy D.K."/>
            <person name="Haider R."/>
            <person name="Moosa M.M."/>
            <person name="Elias S.M."/>
            <person name="Hasan A.M."/>
            <person name="Jahan S."/>
            <person name="Shafiuddin M."/>
            <person name="Mahmood N."/>
            <person name="Shommy N.S."/>
        </authorList>
    </citation>
    <scope>NUCLEOTIDE SEQUENCE [LARGE SCALE GENOMIC DNA]</scope>
    <source>
        <strain evidence="4">cv. O-4</strain>
    </source>
</reference>
<dbReference type="InterPro" id="IPR026960">
    <property type="entry name" value="RVT-Znf"/>
</dbReference>
<dbReference type="InterPro" id="IPR002156">
    <property type="entry name" value="RNaseH_domain"/>
</dbReference>
<dbReference type="CDD" id="cd06222">
    <property type="entry name" value="RNase_H_like"/>
    <property type="match status" value="1"/>
</dbReference>
<dbReference type="Pfam" id="PF13966">
    <property type="entry name" value="zf-RVT"/>
    <property type="match status" value="1"/>
</dbReference>
<evidence type="ECO:0000259" key="1">
    <source>
        <dbReference type="Pfam" id="PF13456"/>
    </source>
</evidence>
<evidence type="ECO:0000313" key="3">
    <source>
        <dbReference type="EMBL" id="OMO90725.1"/>
    </source>
</evidence>
<name>A0A1R3J785_9ROSI</name>
<gene>
    <name evidence="3" type="ORF">COLO4_18924</name>
</gene>
<feature type="domain" description="RNase H type-1" evidence="1">
    <location>
        <begin position="150"/>
        <end position="271"/>
    </location>
</feature>
<accession>A0A1R3J785</accession>
<comment type="caution">
    <text evidence="3">The sequence shown here is derived from an EMBL/GenBank/DDBJ whole genome shotgun (WGS) entry which is preliminary data.</text>
</comment>
<feature type="domain" description="Reverse transcriptase zinc-binding" evidence="2">
    <location>
        <begin position="2"/>
        <end position="39"/>
    </location>
</feature>
<dbReference type="GO" id="GO:0004523">
    <property type="term" value="F:RNA-DNA hybrid ribonuclease activity"/>
    <property type="evidence" value="ECO:0007669"/>
    <property type="project" value="InterPro"/>
</dbReference>
<dbReference type="Pfam" id="PF13456">
    <property type="entry name" value="RVT_3"/>
    <property type="match status" value="1"/>
</dbReference>
<evidence type="ECO:0008006" key="5">
    <source>
        <dbReference type="Google" id="ProtNLM"/>
    </source>
</evidence>
<sequence length="302" mass="33533">MENLFKKKVVGNPLCIICNEKVETVEHLLLLCPWTEPIWFGGCAGLGIDKESITSFANWWMDSFDSKGIQKNDGMRLAARAAFIIWHIWKGRNAVQFNGKKPDIEGTVRRAEMAWKEFELANSGKAKQDVIKEAGNLKWSPPSEGNIKINVDGAFEVGKGEAAVGVVARDSTGTTVAVISKKVKASTCEMAETLAVREGVKLARDRKWVNAELETDSKEALLNCIRRDGSCTWRVEPIVKDIRIWSGEARGLKMKWIPRLVNEAANFVAVSCRKGLCVDNWSFRPPSSFVLILEMDGLPGPP</sequence>
<keyword evidence="4" id="KW-1185">Reference proteome</keyword>
<dbReference type="EMBL" id="AWUE01016526">
    <property type="protein sequence ID" value="OMO90725.1"/>
    <property type="molecule type" value="Genomic_DNA"/>
</dbReference>
<dbReference type="STRING" id="93759.A0A1R3J785"/>
<dbReference type="Proteomes" id="UP000187203">
    <property type="component" value="Unassembled WGS sequence"/>
</dbReference>
<proteinExistence type="predicted"/>
<dbReference type="GO" id="GO:0003676">
    <property type="term" value="F:nucleic acid binding"/>
    <property type="evidence" value="ECO:0007669"/>
    <property type="project" value="InterPro"/>
</dbReference>
<dbReference type="PANTHER" id="PTHR47723">
    <property type="entry name" value="OS05G0353850 PROTEIN"/>
    <property type="match status" value="1"/>
</dbReference>
<dbReference type="Gene3D" id="3.30.420.10">
    <property type="entry name" value="Ribonuclease H-like superfamily/Ribonuclease H"/>
    <property type="match status" value="1"/>
</dbReference>
<dbReference type="AlphaFoldDB" id="A0A1R3J785"/>
<evidence type="ECO:0000313" key="4">
    <source>
        <dbReference type="Proteomes" id="UP000187203"/>
    </source>
</evidence>
<dbReference type="PANTHER" id="PTHR47723:SF19">
    <property type="entry name" value="POLYNUCLEOTIDYL TRANSFERASE, RIBONUCLEASE H-LIKE SUPERFAMILY PROTEIN"/>
    <property type="match status" value="1"/>
</dbReference>